<comment type="caution">
    <text evidence="2">The sequence shown here is derived from an EMBL/GenBank/DDBJ whole genome shotgun (WGS) entry which is preliminary data.</text>
</comment>
<protein>
    <recommendedName>
        <fullName evidence="4">DUF397 domain-containing protein</fullName>
    </recommendedName>
</protein>
<dbReference type="Proteomes" id="UP000600080">
    <property type="component" value="Unassembled WGS sequence"/>
</dbReference>
<keyword evidence="3" id="KW-1185">Reference proteome</keyword>
<name>A0ABQ2JL76_9ACTN</name>
<evidence type="ECO:0000256" key="1">
    <source>
        <dbReference type="SAM" id="MobiDB-lite"/>
    </source>
</evidence>
<gene>
    <name evidence="2" type="ORF">GCM10012285_33150</name>
</gene>
<accession>A0ABQ2JL76</accession>
<reference evidence="3" key="1">
    <citation type="journal article" date="2019" name="Int. J. Syst. Evol. Microbiol.">
        <title>The Global Catalogue of Microorganisms (GCM) 10K type strain sequencing project: providing services to taxonomists for standard genome sequencing and annotation.</title>
        <authorList>
            <consortium name="The Broad Institute Genomics Platform"/>
            <consortium name="The Broad Institute Genome Sequencing Center for Infectious Disease"/>
            <person name="Wu L."/>
            <person name="Ma J."/>
        </authorList>
    </citation>
    <scope>NUCLEOTIDE SEQUENCE [LARGE SCALE GENOMIC DNA]</scope>
    <source>
        <strain evidence="3">CGMCC 4.7323</strain>
    </source>
</reference>
<dbReference type="EMBL" id="BMND01000012">
    <property type="protein sequence ID" value="GGN47437.1"/>
    <property type="molecule type" value="Genomic_DNA"/>
</dbReference>
<evidence type="ECO:0000313" key="2">
    <source>
        <dbReference type="EMBL" id="GGN47437.1"/>
    </source>
</evidence>
<evidence type="ECO:0008006" key="4">
    <source>
        <dbReference type="Google" id="ProtNLM"/>
    </source>
</evidence>
<sequence>MDSGKGIRSREFRRAGQYASPDGRDAQKCVTTGELRVREPGLFCAALRVRGPGERAAGLLPAPGPVRAVVYK</sequence>
<feature type="region of interest" description="Disordered" evidence="1">
    <location>
        <begin position="1"/>
        <end position="26"/>
    </location>
</feature>
<proteinExistence type="predicted"/>
<evidence type="ECO:0000313" key="3">
    <source>
        <dbReference type="Proteomes" id="UP000600080"/>
    </source>
</evidence>
<organism evidence="2 3">
    <name type="scientific">Streptomyces kronopolitis</name>
    <dbReference type="NCBI Taxonomy" id="1612435"/>
    <lineage>
        <taxon>Bacteria</taxon>
        <taxon>Bacillati</taxon>
        <taxon>Actinomycetota</taxon>
        <taxon>Actinomycetes</taxon>
        <taxon>Kitasatosporales</taxon>
        <taxon>Streptomycetaceae</taxon>
        <taxon>Streptomyces</taxon>
    </lineage>
</organism>